<protein>
    <submittedName>
        <fullName evidence="1">Uncharacterized protein</fullName>
    </submittedName>
</protein>
<evidence type="ECO:0000313" key="1">
    <source>
        <dbReference type="Ensembl" id="ENSNVIP00000027938.1"/>
    </source>
</evidence>
<keyword evidence="2" id="KW-1185">Reference proteome</keyword>
<reference evidence="1" key="2">
    <citation type="submission" date="2025-09" db="UniProtKB">
        <authorList>
            <consortium name="Ensembl"/>
        </authorList>
    </citation>
    <scope>IDENTIFICATION</scope>
</reference>
<organism evidence="1 2">
    <name type="scientific">Neovison vison</name>
    <name type="common">American mink</name>
    <name type="synonym">Mustela vison</name>
    <dbReference type="NCBI Taxonomy" id="452646"/>
    <lineage>
        <taxon>Eukaryota</taxon>
        <taxon>Metazoa</taxon>
        <taxon>Chordata</taxon>
        <taxon>Craniata</taxon>
        <taxon>Vertebrata</taxon>
        <taxon>Euteleostomi</taxon>
        <taxon>Mammalia</taxon>
        <taxon>Eutheria</taxon>
        <taxon>Laurasiatheria</taxon>
        <taxon>Carnivora</taxon>
        <taxon>Caniformia</taxon>
        <taxon>Musteloidea</taxon>
        <taxon>Mustelidae</taxon>
        <taxon>Mustelinae</taxon>
        <taxon>Neogale</taxon>
    </lineage>
</organism>
<dbReference type="AlphaFoldDB" id="A0A8C7BQQ5"/>
<evidence type="ECO:0000313" key="2">
    <source>
        <dbReference type="Proteomes" id="UP000694425"/>
    </source>
</evidence>
<accession>A0A8C7BQQ5</accession>
<dbReference type="Proteomes" id="UP000694425">
    <property type="component" value="Unplaced"/>
</dbReference>
<proteinExistence type="predicted"/>
<name>A0A8C7BQQ5_NEOVI</name>
<dbReference type="Ensembl" id="ENSNVIT00000032408.1">
    <property type="protein sequence ID" value="ENSNVIP00000027938.1"/>
    <property type="gene ID" value="ENSNVIG00000021585.1"/>
</dbReference>
<reference evidence="1" key="1">
    <citation type="submission" date="2025-08" db="UniProtKB">
        <authorList>
            <consortium name="Ensembl"/>
        </authorList>
    </citation>
    <scope>IDENTIFICATION</scope>
</reference>
<sequence>MRTELGFESSPPHPVPACLPERANRLPRAYVCTHENTRVSPTALPCVWGLELCEAARGRGWAFTSPPRPPEPGRALWTPLIFSHSVGSLFSFLTLTRCTKIFNFDEV</sequence>